<dbReference type="InterPro" id="IPR014051">
    <property type="entry name" value="Phosphoesterase_HXTX"/>
</dbReference>
<evidence type="ECO:0000256" key="2">
    <source>
        <dbReference type="HAMAP-Rule" id="MF_01940"/>
    </source>
</evidence>
<dbReference type="RefSeq" id="WP_109644175.1">
    <property type="nucleotide sequence ID" value="NZ_QGGB01000002.1"/>
</dbReference>
<keyword evidence="1 2" id="KW-0378">Hydrolase</keyword>
<accession>A0A316TV32</accession>
<feature type="short sequence motif" description="HXTX 2" evidence="2">
    <location>
        <begin position="119"/>
        <end position="122"/>
    </location>
</feature>
<comment type="function">
    <text evidence="2">Hydrolyzes RNA 2',3'-cyclic phosphodiester to an RNA 2'-phosphomonoester.</text>
</comment>
<dbReference type="InterPro" id="IPR004175">
    <property type="entry name" value="RNA_CPDase"/>
</dbReference>
<evidence type="ECO:0000313" key="4">
    <source>
        <dbReference type="EMBL" id="PWN07738.1"/>
    </source>
</evidence>
<reference evidence="4 5" key="1">
    <citation type="submission" date="2018-05" db="EMBL/GenBank/DDBJ databases">
        <title>Rhodohalobacter halophilus gen. nov., sp. nov., a moderately halophilic member of the family Balneolaceae.</title>
        <authorList>
            <person name="Liu Z.-W."/>
        </authorList>
    </citation>
    <scope>NUCLEOTIDE SEQUENCE [LARGE SCALE GENOMIC DNA]</scope>
    <source>
        <strain evidence="4 5">8A47</strain>
    </source>
</reference>
<feature type="domain" description="Phosphoesterase HXTX" evidence="3">
    <location>
        <begin position="7"/>
        <end position="85"/>
    </location>
</feature>
<feature type="active site" description="Proton donor" evidence="2">
    <location>
        <position position="36"/>
    </location>
</feature>
<feature type="short sequence motif" description="HXTX 1" evidence="2">
    <location>
        <begin position="36"/>
        <end position="39"/>
    </location>
</feature>
<proteinExistence type="inferred from homology"/>
<comment type="caution">
    <text evidence="4">The sequence shown here is derived from an EMBL/GenBank/DDBJ whole genome shotgun (WGS) entry which is preliminary data.</text>
</comment>
<dbReference type="Pfam" id="PF02834">
    <property type="entry name" value="LigT_PEase"/>
    <property type="match status" value="2"/>
</dbReference>
<keyword evidence="5" id="KW-1185">Reference proteome</keyword>
<dbReference type="InterPro" id="IPR009097">
    <property type="entry name" value="Cyclic_Pdiesterase"/>
</dbReference>
<organism evidence="4 5">
    <name type="scientific">Rhodohalobacter mucosus</name>
    <dbReference type="NCBI Taxonomy" id="2079485"/>
    <lineage>
        <taxon>Bacteria</taxon>
        <taxon>Pseudomonadati</taxon>
        <taxon>Balneolota</taxon>
        <taxon>Balneolia</taxon>
        <taxon>Balneolales</taxon>
        <taxon>Balneolaceae</taxon>
        <taxon>Rhodohalobacter</taxon>
    </lineage>
</organism>
<evidence type="ECO:0000256" key="1">
    <source>
        <dbReference type="ARBA" id="ARBA00022801"/>
    </source>
</evidence>
<dbReference type="NCBIfam" id="TIGR02258">
    <property type="entry name" value="2_5_ligase"/>
    <property type="match status" value="1"/>
</dbReference>
<dbReference type="SUPFAM" id="SSF55144">
    <property type="entry name" value="LigT-like"/>
    <property type="match status" value="1"/>
</dbReference>
<dbReference type="Proteomes" id="UP000245533">
    <property type="component" value="Unassembled WGS sequence"/>
</dbReference>
<protein>
    <recommendedName>
        <fullName evidence="2">RNA 2',3'-cyclic phosphodiesterase</fullName>
        <shortName evidence="2">RNA 2',3'-CPDase</shortName>
        <ecNumber evidence="2">3.1.4.58</ecNumber>
    </recommendedName>
</protein>
<dbReference type="PANTHER" id="PTHR35561:SF1">
    <property type="entry name" value="RNA 2',3'-CYCLIC PHOSPHODIESTERASE"/>
    <property type="match status" value="1"/>
</dbReference>
<comment type="catalytic activity">
    <reaction evidence="2">
        <text>a 3'-end 2',3'-cyclophospho-ribonucleotide-RNA + H2O = a 3'-end 2'-phospho-ribonucleotide-RNA + H(+)</text>
        <dbReference type="Rhea" id="RHEA:11828"/>
        <dbReference type="Rhea" id="RHEA-COMP:10464"/>
        <dbReference type="Rhea" id="RHEA-COMP:17353"/>
        <dbReference type="ChEBI" id="CHEBI:15377"/>
        <dbReference type="ChEBI" id="CHEBI:15378"/>
        <dbReference type="ChEBI" id="CHEBI:83064"/>
        <dbReference type="ChEBI" id="CHEBI:173113"/>
        <dbReference type="EC" id="3.1.4.58"/>
    </reaction>
</comment>
<evidence type="ECO:0000259" key="3">
    <source>
        <dbReference type="Pfam" id="PF02834"/>
    </source>
</evidence>
<dbReference type="Gene3D" id="3.90.1140.10">
    <property type="entry name" value="Cyclic phosphodiesterase"/>
    <property type="match status" value="1"/>
</dbReference>
<dbReference type="HAMAP" id="MF_01940">
    <property type="entry name" value="RNA_CPDase"/>
    <property type="match status" value="1"/>
</dbReference>
<gene>
    <name evidence="4" type="primary">thpR</name>
    <name evidence="4" type="ORF">DDZ15_01585</name>
</gene>
<dbReference type="PANTHER" id="PTHR35561">
    <property type="entry name" value="RNA 2',3'-CYCLIC PHOSPHODIESTERASE"/>
    <property type="match status" value="1"/>
</dbReference>
<dbReference type="EMBL" id="QGGB01000002">
    <property type="protein sequence ID" value="PWN07738.1"/>
    <property type="molecule type" value="Genomic_DNA"/>
</dbReference>
<feature type="domain" description="Phosphoesterase HXTX" evidence="3">
    <location>
        <begin position="90"/>
        <end position="163"/>
    </location>
</feature>
<dbReference type="AlphaFoldDB" id="A0A316TV32"/>
<evidence type="ECO:0000313" key="5">
    <source>
        <dbReference type="Proteomes" id="UP000245533"/>
    </source>
</evidence>
<name>A0A316TV32_9BACT</name>
<dbReference type="GO" id="GO:0008664">
    <property type="term" value="F:RNA 2',3'-cyclic 3'-phosphodiesterase activity"/>
    <property type="evidence" value="ECO:0007669"/>
    <property type="project" value="UniProtKB-EC"/>
</dbReference>
<sequence length="172" mass="19307">MRLFVSIDPPSQIRKQLAAWIPDNSGIKKTAPRNMHLTLLFLGEQSREKSHIICESLQKVRFRSFQMTVQEIGAFPDKRSPAVVWAGAEGTPELFNLQKKIENQLSLFTEPDLRPFRPHITLARVKNPARVTGEDIFSASPAPLSFNVSGFSLKNSVLESSGAVHRVLKKFP</sequence>
<dbReference type="GO" id="GO:0004113">
    <property type="term" value="F:2',3'-cyclic-nucleotide 3'-phosphodiesterase activity"/>
    <property type="evidence" value="ECO:0007669"/>
    <property type="project" value="InterPro"/>
</dbReference>
<comment type="similarity">
    <text evidence="2">Belongs to the 2H phosphoesterase superfamily. ThpR family.</text>
</comment>
<feature type="active site" description="Proton acceptor" evidence="2">
    <location>
        <position position="119"/>
    </location>
</feature>
<dbReference type="OrthoDB" id="9789350at2"/>
<dbReference type="EC" id="3.1.4.58" evidence="2"/>